<organism evidence="3 4">
    <name type="scientific">Cinara cedri</name>
    <dbReference type="NCBI Taxonomy" id="506608"/>
    <lineage>
        <taxon>Eukaryota</taxon>
        <taxon>Metazoa</taxon>
        <taxon>Ecdysozoa</taxon>
        <taxon>Arthropoda</taxon>
        <taxon>Hexapoda</taxon>
        <taxon>Insecta</taxon>
        <taxon>Pterygota</taxon>
        <taxon>Neoptera</taxon>
        <taxon>Paraneoptera</taxon>
        <taxon>Hemiptera</taxon>
        <taxon>Sternorrhyncha</taxon>
        <taxon>Aphidomorpha</taxon>
        <taxon>Aphidoidea</taxon>
        <taxon>Aphididae</taxon>
        <taxon>Lachninae</taxon>
        <taxon>Cinara</taxon>
    </lineage>
</organism>
<reference evidence="3 4" key="1">
    <citation type="submission" date="2019-08" db="EMBL/GenBank/DDBJ databases">
        <authorList>
            <person name="Alioto T."/>
            <person name="Alioto T."/>
            <person name="Gomez Garrido J."/>
        </authorList>
    </citation>
    <scope>NUCLEOTIDE SEQUENCE [LARGE SCALE GENOMIC DNA]</scope>
</reference>
<keyword evidence="2" id="KW-0812">Transmembrane</keyword>
<proteinExistence type="predicted"/>
<evidence type="ECO:0000313" key="3">
    <source>
        <dbReference type="EMBL" id="VVC39623.1"/>
    </source>
</evidence>
<evidence type="ECO:0000313" key="4">
    <source>
        <dbReference type="Proteomes" id="UP000325440"/>
    </source>
</evidence>
<evidence type="ECO:0000256" key="1">
    <source>
        <dbReference type="SAM" id="Coils"/>
    </source>
</evidence>
<dbReference type="Proteomes" id="UP000325440">
    <property type="component" value="Unassembled WGS sequence"/>
</dbReference>
<sequence length="170" mass="20132">MRNLEKNLILKPITLIIQFNIILLLIIQDELINIRADVVKYIEDVESVKNSYKAIIQALEEEIENEDNRGVMKKNAFFPVFDAILINLEKDFLLKASKWLRLLINFFQLNFEEILYFVHHYKDFMNVSKDVLQSEIVAKNCILQSTDENYITLNDVKKVLTKQTFKFFHS</sequence>
<feature type="transmembrane region" description="Helical" evidence="2">
    <location>
        <begin position="9"/>
        <end position="27"/>
    </location>
</feature>
<protein>
    <submittedName>
        <fullName evidence="3">Uncharacterized protein</fullName>
    </submittedName>
</protein>
<keyword evidence="1" id="KW-0175">Coiled coil</keyword>
<keyword evidence="4" id="KW-1185">Reference proteome</keyword>
<feature type="coiled-coil region" evidence="1">
    <location>
        <begin position="42"/>
        <end position="69"/>
    </location>
</feature>
<keyword evidence="2" id="KW-1133">Transmembrane helix</keyword>
<name>A0A5E4NAZ2_9HEMI</name>
<accession>A0A5E4NAZ2</accession>
<evidence type="ECO:0000256" key="2">
    <source>
        <dbReference type="SAM" id="Phobius"/>
    </source>
</evidence>
<dbReference type="AlphaFoldDB" id="A0A5E4NAZ2"/>
<dbReference type="EMBL" id="CABPRJ010001896">
    <property type="protein sequence ID" value="VVC39623.1"/>
    <property type="molecule type" value="Genomic_DNA"/>
</dbReference>
<gene>
    <name evidence="3" type="ORF">CINCED_3A017476</name>
</gene>
<keyword evidence="2" id="KW-0472">Membrane</keyword>